<dbReference type="EMBL" id="CAEY01000028">
    <property type="status" value="NOT_ANNOTATED_CDS"/>
    <property type="molecule type" value="Genomic_DNA"/>
</dbReference>
<proteinExistence type="predicted"/>
<sequence>MPRKKQDRPQRSEYLFVNQTKCKNDKHFNIERFFCVKKMKKLINRKRKKH</sequence>
<dbReference type="EnsemblMetazoa" id="tetur10g00540.1">
    <property type="protein sequence ID" value="tetur10g00540.1"/>
    <property type="gene ID" value="tetur10g00540"/>
</dbReference>
<dbReference type="HOGENOM" id="CLU_3126909_0_0_1"/>
<dbReference type="AlphaFoldDB" id="T1KES1"/>
<evidence type="ECO:0000313" key="1">
    <source>
        <dbReference type="EnsemblMetazoa" id="tetur10g00540.1"/>
    </source>
</evidence>
<protein>
    <submittedName>
        <fullName evidence="1">Uncharacterized protein</fullName>
    </submittedName>
</protein>
<keyword evidence="2" id="KW-1185">Reference proteome</keyword>
<organism evidence="1 2">
    <name type="scientific">Tetranychus urticae</name>
    <name type="common">Two-spotted spider mite</name>
    <dbReference type="NCBI Taxonomy" id="32264"/>
    <lineage>
        <taxon>Eukaryota</taxon>
        <taxon>Metazoa</taxon>
        <taxon>Ecdysozoa</taxon>
        <taxon>Arthropoda</taxon>
        <taxon>Chelicerata</taxon>
        <taxon>Arachnida</taxon>
        <taxon>Acari</taxon>
        <taxon>Acariformes</taxon>
        <taxon>Trombidiformes</taxon>
        <taxon>Prostigmata</taxon>
        <taxon>Eleutherengona</taxon>
        <taxon>Raphignathae</taxon>
        <taxon>Tetranychoidea</taxon>
        <taxon>Tetranychidae</taxon>
        <taxon>Tetranychus</taxon>
    </lineage>
</organism>
<evidence type="ECO:0000313" key="2">
    <source>
        <dbReference type="Proteomes" id="UP000015104"/>
    </source>
</evidence>
<name>T1KES1_TETUR</name>
<reference evidence="1" key="2">
    <citation type="submission" date="2015-06" db="UniProtKB">
        <authorList>
            <consortium name="EnsemblMetazoa"/>
        </authorList>
    </citation>
    <scope>IDENTIFICATION</scope>
</reference>
<reference evidence="2" key="1">
    <citation type="submission" date="2011-08" db="EMBL/GenBank/DDBJ databases">
        <authorList>
            <person name="Rombauts S."/>
        </authorList>
    </citation>
    <scope>NUCLEOTIDE SEQUENCE</scope>
    <source>
        <strain evidence="2">London</strain>
    </source>
</reference>
<accession>T1KES1</accession>
<dbReference type="Proteomes" id="UP000015104">
    <property type="component" value="Unassembled WGS sequence"/>
</dbReference>